<dbReference type="Proteomes" id="UP001500782">
    <property type="component" value="Unassembled WGS sequence"/>
</dbReference>
<keyword evidence="3" id="KW-1185">Reference proteome</keyword>
<dbReference type="InterPro" id="IPR011852">
    <property type="entry name" value="TRAP_TAXI"/>
</dbReference>
<dbReference type="PANTHER" id="PTHR42941">
    <property type="entry name" value="SLL1037 PROTEIN"/>
    <property type="match status" value="1"/>
</dbReference>
<feature type="signal peptide" evidence="1">
    <location>
        <begin position="1"/>
        <end position="29"/>
    </location>
</feature>
<reference evidence="3" key="1">
    <citation type="journal article" date="2019" name="Int. J. Syst. Evol. Microbiol.">
        <title>The Global Catalogue of Microorganisms (GCM) 10K type strain sequencing project: providing services to taxonomists for standard genome sequencing and annotation.</title>
        <authorList>
            <consortium name="The Broad Institute Genomics Platform"/>
            <consortium name="The Broad Institute Genome Sequencing Center for Infectious Disease"/>
            <person name="Wu L."/>
            <person name="Ma J."/>
        </authorList>
    </citation>
    <scope>NUCLEOTIDE SEQUENCE [LARGE SCALE GENOMIC DNA]</scope>
    <source>
        <strain evidence="3">JCM 9731</strain>
    </source>
</reference>
<evidence type="ECO:0000313" key="3">
    <source>
        <dbReference type="Proteomes" id="UP001500782"/>
    </source>
</evidence>
<dbReference type="EMBL" id="BAAADJ010000017">
    <property type="protein sequence ID" value="GAA0326284.1"/>
    <property type="molecule type" value="Genomic_DNA"/>
</dbReference>
<protein>
    <submittedName>
        <fullName evidence="2">TAXI family TRAP transporter solute-binding subunit</fullName>
    </submittedName>
</protein>
<evidence type="ECO:0000313" key="2">
    <source>
        <dbReference type="EMBL" id="GAA0326284.1"/>
    </source>
</evidence>
<keyword evidence="1" id="KW-0732">Signal</keyword>
<feature type="chain" id="PRO_5045636019" evidence="1">
    <location>
        <begin position="30"/>
        <end position="331"/>
    </location>
</feature>
<evidence type="ECO:0000256" key="1">
    <source>
        <dbReference type="SAM" id="SignalP"/>
    </source>
</evidence>
<dbReference type="PANTHER" id="PTHR42941:SF1">
    <property type="entry name" value="SLL1037 PROTEIN"/>
    <property type="match status" value="1"/>
</dbReference>
<gene>
    <name evidence="2" type="ORF">GCM10008967_16050</name>
</gene>
<sequence>MHKFKSLIFVSIALTMAFLLSGCSNQSSGGSGNDWPKGISVSSATIGGTFHVYATGWSDIVSKKLNIQSNVEATGGPIPNIELVDRGESEIGLVTMGPAYEGYNGIGWAEKKYENIRTLFPMYKSYLHWWAMPGADIKSIEDFAGKRIGTGAAGGTPDYYGQRVFEDLGIELGRIVNGGYNEYTNLMRDGQLDVASAFAPTGHPTAVEMISTDKVNIVGVGEKSAELAGKYGITHGVIEANSYEGQTEDIPTLTIYSAFITHKDLSEDFVYELVKATFESKEELIKVHQSAAELDPKVVPEALAGVPMHPGAIRYYEEIGIELPDSVYPKE</sequence>
<dbReference type="Gene3D" id="3.40.190.10">
    <property type="entry name" value="Periplasmic binding protein-like II"/>
    <property type="match status" value="2"/>
</dbReference>
<organism evidence="2 3">
    <name type="scientific">Bacillus carboniphilus</name>
    <dbReference type="NCBI Taxonomy" id="86663"/>
    <lineage>
        <taxon>Bacteria</taxon>
        <taxon>Bacillati</taxon>
        <taxon>Bacillota</taxon>
        <taxon>Bacilli</taxon>
        <taxon>Bacillales</taxon>
        <taxon>Bacillaceae</taxon>
        <taxon>Bacillus</taxon>
    </lineage>
</organism>
<dbReference type="SUPFAM" id="SSF53850">
    <property type="entry name" value="Periplasmic binding protein-like II"/>
    <property type="match status" value="1"/>
</dbReference>
<dbReference type="RefSeq" id="WP_343797994.1">
    <property type="nucleotide sequence ID" value="NZ_BAAADJ010000017.1"/>
</dbReference>
<proteinExistence type="predicted"/>
<name>A0ABP3FX10_9BACI</name>
<accession>A0ABP3FX10</accession>
<comment type="caution">
    <text evidence="2">The sequence shown here is derived from an EMBL/GenBank/DDBJ whole genome shotgun (WGS) entry which is preliminary data.</text>
</comment>
<dbReference type="PROSITE" id="PS51257">
    <property type="entry name" value="PROKAR_LIPOPROTEIN"/>
    <property type="match status" value="1"/>
</dbReference>
<dbReference type="Pfam" id="PF16868">
    <property type="entry name" value="NMT1_3"/>
    <property type="match status" value="1"/>
</dbReference>
<dbReference type="NCBIfam" id="TIGR02122">
    <property type="entry name" value="TRAP_TAXI"/>
    <property type="match status" value="1"/>
</dbReference>